<dbReference type="AlphaFoldDB" id="A0A7K3W346"/>
<dbReference type="RefSeq" id="WP_163481947.1">
    <property type="nucleotide sequence ID" value="NZ_JAAGWF010000010.1"/>
</dbReference>
<organism evidence="1 2">
    <name type="scientific">Geodermatophilus sabuli</name>
    <dbReference type="NCBI Taxonomy" id="1564158"/>
    <lineage>
        <taxon>Bacteria</taxon>
        <taxon>Bacillati</taxon>
        <taxon>Actinomycetota</taxon>
        <taxon>Actinomycetes</taxon>
        <taxon>Geodermatophilales</taxon>
        <taxon>Geodermatophilaceae</taxon>
        <taxon>Geodermatophilus</taxon>
    </lineage>
</organism>
<dbReference type="Proteomes" id="UP000470246">
    <property type="component" value="Unassembled WGS sequence"/>
</dbReference>
<gene>
    <name evidence="1" type="ORF">GCU56_12060</name>
</gene>
<name>A0A7K3W346_9ACTN</name>
<comment type="caution">
    <text evidence="1">The sequence shown here is derived from an EMBL/GenBank/DDBJ whole genome shotgun (WGS) entry which is preliminary data.</text>
</comment>
<proteinExistence type="predicted"/>
<evidence type="ECO:0000313" key="2">
    <source>
        <dbReference type="Proteomes" id="UP000470246"/>
    </source>
</evidence>
<accession>A0A7K3W346</accession>
<sequence>MQDDDAGRVWQVMAAHGGLWGWGDDDGLVPWTGDDGHDLVPLWTGAEQAQTEAGDGGDPGEAPVFLDLEDLLAAVPDWLAAGVTAAGLQSVGGRFQQTVPLAELTERILSVQVTGRP</sequence>
<evidence type="ECO:0000313" key="1">
    <source>
        <dbReference type="EMBL" id="NEK58604.1"/>
    </source>
</evidence>
<protein>
    <submittedName>
        <fullName evidence="1">DUF2750 domain-containing protein</fullName>
    </submittedName>
</protein>
<dbReference type="EMBL" id="JAAGWF010000010">
    <property type="protein sequence ID" value="NEK58604.1"/>
    <property type="molecule type" value="Genomic_DNA"/>
</dbReference>
<keyword evidence="2" id="KW-1185">Reference proteome</keyword>
<reference evidence="1 2" key="1">
    <citation type="submission" date="2020-02" db="EMBL/GenBank/DDBJ databases">
        <title>Geodermatophilus sabuli CPCC 205279 I12A-02694.</title>
        <authorList>
            <person name="Jiang Z."/>
        </authorList>
    </citation>
    <scope>NUCLEOTIDE SEQUENCE [LARGE SCALE GENOMIC DNA]</scope>
    <source>
        <strain evidence="1 2">I12A-02694</strain>
    </source>
</reference>